<keyword evidence="9" id="KW-0031">Aminopeptidase</keyword>
<keyword evidence="5" id="KW-0479">Metal-binding</keyword>
<comment type="similarity">
    <text evidence="3">Belongs to the peptidase M24B family.</text>
</comment>
<evidence type="ECO:0000313" key="10">
    <source>
        <dbReference type="Proteomes" id="UP001589605"/>
    </source>
</evidence>
<dbReference type="Proteomes" id="UP001589605">
    <property type="component" value="Unassembled WGS sequence"/>
</dbReference>
<evidence type="ECO:0000256" key="2">
    <source>
        <dbReference type="ARBA" id="ARBA00001936"/>
    </source>
</evidence>
<evidence type="ECO:0000256" key="4">
    <source>
        <dbReference type="ARBA" id="ARBA00012574"/>
    </source>
</evidence>
<comment type="caution">
    <text evidence="9">The sequence shown here is derived from an EMBL/GenBank/DDBJ whole genome shotgun (WGS) entry which is preliminary data.</text>
</comment>
<dbReference type="PANTHER" id="PTHR43226:SF4">
    <property type="entry name" value="XAA-PRO AMINOPEPTIDASE 3"/>
    <property type="match status" value="1"/>
</dbReference>
<feature type="domain" description="Aminopeptidase P N-terminal" evidence="8">
    <location>
        <begin position="2"/>
        <end position="134"/>
    </location>
</feature>
<dbReference type="InterPro" id="IPR029149">
    <property type="entry name" value="Creatin/AminoP/Spt16_N"/>
</dbReference>
<comment type="catalytic activity">
    <reaction evidence="1">
        <text>Release of any N-terminal amino acid, including proline, that is linked to proline, even from a dipeptide or tripeptide.</text>
        <dbReference type="EC" id="3.4.11.9"/>
    </reaction>
</comment>
<dbReference type="PANTHER" id="PTHR43226">
    <property type="entry name" value="XAA-PRO AMINOPEPTIDASE 3"/>
    <property type="match status" value="1"/>
</dbReference>
<keyword evidence="9" id="KW-0645">Protease</keyword>
<dbReference type="SMART" id="SM01011">
    <property type="entry name" value="AMP_N"/>
    <property type="match status" value="1"/>
</dbReference>
<sequence length="466" mass="52716">MFPKEEYIKRREQLRKLMTNGLIVFLGNEESSINFKDNWYQFRQDSTFSYFFGLNEPDLKATIDLDTNEDIVFGDNLSIDDIVFTGPVESIEEQVQKVGVSNVKPAAAISAYVQDAIAKGKQVHFIAAYRPEHLLELSNILNIQPSEVKGKESLELIKSIVKLRSIKSELEIEDIEKAVNTTVEMHYKAMEMAEEGLKESDLYGAVKEIALANGNNTSFPTIMTINGQILHNHYRGNTLKKGDMVLCDCGAENYSNYAGDLTRTFPVDTKFTKEQKEIYDIVYDSYSTAADLLKPGQLFLDVHLAACKKIVEGLQGLGIMKGDADKAVKAGAHTMFFQCGLGHMMGLDVHDMENLGEQYVGYTEEMKKSTEFGFKSLRLGRALEEGMVLTVEPGIYFIPELMALRKKENKYFEFINYDKLETYKNFGGIRIEDDFLITKNGSRKLGNRLPSTSDEIEAFRNNKTRL</sequence>
<dbReference type="InterPro" id="IPR036005">
    <property type="entry name" value="Creatinase/aminopeptidase-like"/>
</dbReference>
<evidence type="ECO:0000256" key="6">
    <source>
        <dbReference type="ARBA" id="ARBA00022801"/>
    </source>
</evidence>
<keyword evidence="10" id="KW-1185">Reference proteome</keyword>
<name>A0ABV5F5T5_9FLAO</name>
<reference evidence="9 10" key="1">
    <citation type="submission" date="2024-09" db="EMBL/GenBank/DDBJ databases">
        <authorList>
            <person name="Sun Q."/>
            <person name="Mori K."/>
        </authorList>
    </citation>
    <scope>NUCLEOTIDE SEQUENCE [LARGE SCALE GENOMIC DNA]</scope>
    <source>
        <strain evidence="9 10">CECT 8286</strain>
    </source>
</reference>
<dbReference type="SUPFAM" id="SSF55920">
    <property type="entry name" value="Creatinase/aminopeptidase"/>
    <property type="match status" value="1"/>
</dbReference>
<proteinExistence type="inferred from homology"/>
<dbReference type="InterPro" id="IPR007865">
    <property type="entry name" value="Aminopep_P_N"/>
</dbReference>
<dbReference type="GO" id="GO:0004177">
    <property type="term" value="F:aminopeptidase activity"/>
    <property type="evidence" value="ECO:0007669"/>
    <property type="project" value="UniProtKB-KW"/>
</dbReference>
<evidence type="ECO:0000256" key="5">
    <source>
        <dbReference type="ARBA" id="ARBA00022723"/>
    </source>
</evidence>
<evidence type="ECO:0000256" key="3">
    <source>
        <dbReference type="ARBA" id="ARBA00008766"/>
    </source>
</evidence>
<dbReference type="EC" id="3.4.11.9" evidence="4"/>
<dbReference type="InterPro" id="IPR000994">
    <property type="entry name" value="Pept_M24"/>
</dbReference>
<protein>
    <recommendedName>
        <fullName evidence="4">Xaa-Pro aminopeptidase</fullName>
        <ecNumber evidence="4">3.4.11.9</ecNumber>
    </recommendedName>
</protein>
<dbReference type="RefSeq" id="WP_382384433.1">
    <property type="nucleotide sequence ID" value="NZ_JBHMEZ010000031.1"/>
</dbReference>
<dbReference type="Pfam" id="PF00557">
    <property type="entry name" value="Peptidase_M24"/>
    <property type="match status" value="1"/>
</dbReference>
<keyword evidence="7" id="KW-0464">Manganese</keyword>
<evidence type="ECO:0000256" key="7">
    <source>
        <dbReference type="ARBA" id="ARBA00023211"/>
    </source>
</evidence>
<dbReference type="CDD" id="cd01087">
    <property type="entry name" value="Prolidase"/>
    <property type="match status" value="1"/>
</dbReference>
<dbReference type="Pfam" id="PF05195">
    <property type="entry name" value="AMP_N"/>
    <property type="match status" value="1"/>
</dbReference>
<dbReference type="EMBL" id="JBHMEZ010000031">
    <property type="protein sequence ID" value="MFB9054795.1"/>
    <property type="molecule type" value="Genomic_DNA"/>
</dbReference>
<evidence type="ECO:0000313" key="9">
    <source>
        <dbReference type="EMBL" id="MFB9054795.1"/>
    </source>
</evidence>
<dbReference type="Gene3D" id="3.90.230.10">
    <property type="entry name" value="Creatinase/methionine aminopeptidase superfamily"/>
    <property type="match status" value="1"/>
</dbReference>
<evidence type="ECO:0000259" key="8">
    <source>
        <dbReference type="SMART" id="SM01011"/>
    </source>
</evidence>
<organism evidence="9 10">
    <name type="scientific">Formosa undariae</name>
    <dbReference type="NCBI Taxonomy" id="1325436"/>
    <lineage>
        <taxon>Bacteria</taxon>
        <taxon>Pseudomonadati</taxon>
        <taxon>Bacteroidota</taxon>
        <taxon>Flavobacteriia</taxon>
        <taxon>Flavobacteriales</taxon>
        <taxon>Flavobacteriaceae</taxon>
        <taxon>Formosa</taxon>
    </lineage>
</organism>
<dbReference type="InterPro" id="IPR052433">
    <property type="entry name" value="X-Pro_dipept-like"/>
</dbReference>
<accession>A0ABV5F5T5</accession>
<dbReference type="SUPFAM" id="SSF53092">
    <property type="entry name" value="Creatinase/prolidase N-terminal domain"/>
    <property type="match status" value="1"/>
</dbReference>
<comment type="cofactor">
    <cofactor evidence="2">
        <name>Mn(2+)</name>
        <dbReference type="ChEBI" id="CHEBI:29035"/>
    </cofactor>
</comment>
<dbReference type="Gene3D" id="3.40.350.10">
    <property type="entry name" value="Creatinase/prolidase N-terminal domain"/>
    <property type="match status" value="1"/>
</dbReference>
<evidence type="ECO:0000256" key="1">
    <source>
        <dbReference type="ARBA" id="ARBA00001424"/>
    </source>
</evidence>
<keyword evidence="6 9" id="KW-0378">Hydrolase</keyword>
<gene>
    <name evidence="9" type="ORF">ACFFVB_17020</name>
</gene>